<name>A0A6M8B8Q8_9CYAN</name>
<feature type="domain" description="PAC" evidence="1">
    <location>
        <begin position="45"/>
        <end position="97"/>
    </location>
</feature>
<dbReference type="InterPro" id="IPR000014">
    <property type="entry name" value="PAS"/>
</dbReference>
<reference evidence="2 3" key="1">
    <citation type="submission" date="2020-05" db="EMBL/GenBank/DDBJ databases">
        <title>Complete genome sequence of of a novel Thermoleptolyngbya strain isolated from hot springs of Ganzi, Sichuan China.</title>
        <authorList>
            <person name="Tang J."/>
            <person name="Daroch M."/>
            <person name="Li L."/>
            <person name="Waleron K."/>
            <person name="Waleron M."/>
            <person name="Waleron M."/>
        </authorList>
    </citation>
    <scope>NUCLEOTIDE SEQUENCE [LARGE SCALE GENOMIC DNA]</scope>
    <source>
        <strain evidence="2 3">PKUAC-SCTA183</strain>
    </source>
</reference>
<dbReference type="SMART" id="SM00086">
    <property type="entry name" value="PAC"/>
    <property type="match status" value="1"/>
</dbReference>
<dbReference type="SUPFAM" id="SSF55785">
    <property type="entry name" value="PYP-like sensor domain (PAS domain)"/>
    <property type="match status" value="1"/>
</dbReference>
<sequence>MARLYGYDSSEDMVNSVKDISTQIYVQPERRQAFKTALEITDQIEAFTYQSYQKDGTMIWVEESTRAVRDPQGNILYYEGIVQDITERKRWEEEIRRHLEELQIEIDQSRRATEVEMITRSNYFQEIQEEISGFDLDQFWS</sequence>
<dbReference type="PROSITE" id="PS50113">
    <property type="entry name" value="PAC"/>
    <property type="match status" value="1"/>
</dbReference>
<dbReference type="Pfam" id="PF08447">
    <property type="entry name" value="PAS_3"/>
    <property type="match status" value="1"/>
</dbReference>
<keyword evidence="3" id="KW-1185">Reference proteome</keyword>
<gene>
    <name evidence="2" type="ORF">HPC62_15490</name>
</gene>
<dbReference type="EMBL" id="CP053661">
    <property type="protein sequence ID" value="QKD83414.1"/>
    <property type="molecule type" value="Genomic_DNA"/>
</dbReference>
<evidence type="ECO:0000313" key="3">
    <source>
        <dbReference type="Proteomes" id="UP000505210"/>
    </source>
</evidence>
<dbReference type="InterPro" id="IPR013655">
    <property type="entry name" value="PAS_fold_3"/>
</dbReference>
<protein>
    <submittedName>
        <fullName evidence="2">PAS domain S-box protein</fullName>
    </submittedName>
</protein>
<dbReference type="AlphaFoldDB" id="A0A6M8B8Q8"/>
<dbReference type="RefSeq" id="WP_172357116.1">
    <property type="nucleotide sequence ID" value="NZ_CP053661.1"/>
</dbReference>
<dbReference type="KEGG" id="theu:HPC62_15490"/>
<accession>A0A6M8B8Q8</accession>
<dbReference type="InterPro" id="IPR035965">
    <property type="entry name" value="PAS-like_dom_sf"/>
</dbReference>
<evidence type="ECO:0000313" key="2">
    <source>
        <dbReference type="EMBL" id="QKD83414.1"/>
    </source>
</evidence>
<dbReference type="InterPro" id="IPR001610">
    <property type="entry name" value="PAC"/>
</dbReference>
<dbReference type="CDD" id="cd00130">
    <property type="entry name" value="PAS"/>
    <property type="match status" value="1"/>
</dbReference>
<proteinExistence type="predicted"/>
<dbReference type="NCBIfam" id="TIGR00229">
    <property type="entry name" value="sensory_box"/>
    <property type="match status" value="1"/>
</dbReference>
<dbReference type="Proteomes" id="UP000505210">
    <property type="component" value="Chromosome"/>
</dbReference>
<dbReference type="InterPro" id="IPR000700">
    <property type="entry name" value="PAS-assoc_C"/>
</dbReference>
<dbReference type="Gene3D" id="3.30.450.20">
    <property type="entry name" value="PAS domain"/>
    <property type="match status" value="1"/>
</dbReference>
<evidence type="ECO:0000259" key="1">
    <source>
        <dbReference type="PROSITE" id="PS50113"/>
    </source>
</evidence>
<organism evidence="2 3">
    <name type="scientific">Thermoleptolyngbya sichuanensis A183</name>
    <dbReference type="NCBI Taxonomy" id="2737172"/>
    <lineage>
        <taxon>Bacteria</taxon>
        <taxon>Bacillati</taxon>
        <taxon>Cyanobacteriota</taxon>
        <taxon>Cyanophyceae</taxon>
        <taxon>Oculatellales</taxon>
        <taxon>Oculatellaceae</taxon>
        <taxon>Thermoleptolyngbya</taxon>
        <taxon>Thermoleptolyngbya sichuanensis</taxon>
    </lineage>
</organism>